<comment type="caution">
    <text evidence="2">The sequence shown here is derived from an EMBL/GenBank/DDBJ whole genome shotgun (WGS) entry which is preliminary data.</text>
</comment>
<dbReference type="EMBL" id="CAJMWY010004039">
    <property type="protein sequence ID" value="CAE6515570.1"/>
    <property type="molecule type" value="Genomic_DNA"/>
</dbReference>
<evidence type="ECO:0000313" key="2">
    <source>
        <dbReference type="EMBL" id="CAE6515570.1"/>
    </source>
</evidence>
<dbReference type="Proteomes" id="UP000663861">
    <property type="component" value="Unassembled WGS sequence"/>
</dbReference>
<protein>
    <submittedName>
        <fullName evidence="2">Uncharacterized protein</fullName>
    </submittedName>
</protein>
<feature type="compositionally biased region" description="Low complexity" evidence="1">
    <location>
        <begin position="500"/>
        <end position="509"/>
    </location>
</feature>
<reference evidence="2" key="1">
    <citation type="submission" date="2021-01" db="EMBL/GenBank/DDBJ databases">
        <authorList>
            <person name="Kaushik A."/>
        </authorList>
    </citation>
    <scope>NUCLEOTIDE SEQUENCE</scope>
    <source>
        <strain evidence="2">AG4-RS23</strain>
    </source>
</reference>
<accession>A0A8H3HBH9</accession>
<sequence>MKDWSEFAGIEICAFVVHETEDEKTRVTREISGGIKGFSNSTRLAKAMDALKEYLEAMGEGPMNNAFPSPWIYPNFTKDGYPCLPKFDGWSVRRMKKLLRAFIKAVFKFQGGVGRMMWQEIKGALHHWIDPQRLPKVNNLVWNDPAFLSKEMVLIWLDFLVACLTGVVPPEQRFQFLRIPAGPTPIHPSDSQETGWEIEEGKPGYILVFENEVTKCHRVGGMTYDPQSIDYANLVSFGQDHANAALVAPLQWLCLPTPSPNTPTSAFSGAKLDCLTNWASLLDETAKFRVLNMIEVTNVYQEHLLALHPIGVRLRKTGVLLVLPRSLQEASSPSSSFWLPPNFFLPPGIAVIQGMMYFFETFQDEMRKGSTILHSPSKTFYSRPTGIVCMTHPLIQIYINCLAIQGNFQPPEPAPAGYDLSQFNVSEHNRIVSWMSKWITAIKQHTQILANTYPERKMGLSLQSVRLTSADSEGEFSDDFDAGSEPDDTPATPPLPSSPIPSTSTANPSVPGPSKRSKGKQPMQTRSFANYDDSDKNLVQDYKAID</sequence>
<name>A0A8H3HBH9_9AGAM</name>
<proteinExistence type="predicted"/>
<feature type="compositionally biased region" description="Basic and acidic residues" evidence="1">
    <location>
        <begin position="533"/>
        <end position="546"/>
    </location>
</feature>
<feature type="region of interest" description="Disordered" evidence="1">
    <location>
        <begin position="471"/>
        <end position="546"/>
    </location>
</feature>
<organism evidence="2 3">
    <name type="scientific">Rhizoctonia solani</name>
    <dbReference type="NCBI Taxonomy" id="456999"/>
    <lineage>
        <taxon>Eukaryota</taxon>
        <taxon>Fungi</taxon>
        <taxon>Dikarya</taxon>
        <taxon>Basidiomycota</taxon>
        <taxon>Agaricomycotina</taxon>
        <taxon>Agaricomycetes</taxon>
        <taxon>Cantharellales</taxon>
        <taxon>Ceratobasidiaceae</taxon>
        <taxon>Rhizoctonia</taxon>
    </lineage>
</organism>
<dbReference type="AlphaFoldDB" id="A0A8H3HBH9"/>
<gene>
    <name evidence="2" type="ORF">RDB_LOCUS145448</name>
</gene>
<evidence type="ECO:0000313" key="3">
    <source>
        <dbReference type="Proteomes" id="UP000663861"/>
    </source>
</evidence>
<evidence type="ECO:0000256" key="1">
    <source>
        <dbReference type="SAM" id="MobiDB-lite"/>
    </source>
</evidence>
<feature type="compositionally biased region" description="Acidic residues" evidence="1">
    <location>
        <begin position="472"/>
        <end position="488"/>
    </location>
</feature>